<evidence type="ECO:0000256" key="1">
    <source>
        <dbReference type="ARBA" id="ARBA00010641"/>
    </source>
</evidence>
<dbReference type="Pfam" id="PF04542">
    <property type="entry name" value="Sigma70_r2"/>
    <property type="match status" value="1"/>
</dbReference>
<keyword evidence="4" id="KW-0804">Transcription</keyword>
<dbReference type="PANTHER" id="PTHR43133">
    <property type="entry name" value="RNA POLYMERASE ECF-TYPE SIGMA FACTO"/>
    <property type="match status" value="1"/>
</dbReference>
<gene>
    <name evidence="7" type="ORF">Aph01nite_19500</name>
</gene>
<protein>
    <submittedName>
        <fullName evidence="7">RNA polymerase sigma factor</fullName>
    </submittedName>
</protein>
<dbReference type="SUPFAM" id="SSF88946">
    <property type="entry name" value="Sigma2 domain of RNA polymerase sigma factors"/>
    <property type="match status" value="1"/>
</dbReference>
<comment type="similarity">
    <text evidence="1">Belongs to the sigma-70 factor family. ECF subfamily.</text>
</comment>
<dbReference type="GO" id="GO:0006352">
    <property type="term" value="P:DNA-templated transcription initiation"/>
    <property type="evidence" value="ECO:0007669"/>
    <property type="project" value="InterPro"/>
</dbReference>
<dbReference type="NCBIfam" id="TIGR02937">
    <property type="entry name" value="sigma70-ECF"/>
    <property type="match status" value="1"/>
</dbReference>
<feature type="domain" description="RNA polymerase sigma-70 region 2" evidence="5">
    <location>
        <begin position="69"/>
        <end position="132"/>
    </location>
</feature>
<dbReference type="EMBL" id="BOOA01000011">
    <property type="protein sequence ID" value="GIH23640.1"/>
    <property type="molecule type" value="Genomic_DNA"/>
</dbReference>
<keyword evidence="3" id="KW-0731">Sigma factor</keyword>
<evidence type="ECO:0000259" key="6">
    <source>
        <dbReference type="Pfam" id="PF08281"/>
    </source>
</evidence>
<dbReference type="AlphaFoldDB" id="A0A919QAA3"/>
<evidence type="ECO:0000256" key="4">
    <source>
        <dbReference type="ARBA" id="ARBA00023163"/>
    </source>
</evidence>
<dbReference type="InterPro" id="IPR013249">
    <property type="entry name" value="RNA_pol_sigma70_r4_t2"/>
</dbReference>
<comment type="caution">
    <text evidence="7">The sequence shown here is derived from an EMBL/GenBank/DDBJ whole genome shotgun (WGS) entry which is preliminary data.</text>
</comment>
<proteinExistence type="inferred from homology"/>
<dbReference type="InterPro" id="IPR014284">
    <property type="entry name" value="RNA_pol_sigma-70_dom"/>
</dbReference>
<organism evidence="7 8">
    <name type="scientific">Acrocarpospora phusangensis</name>
    <dbReference type="NCBI Taxonomy" id="1070424"/>
    <lineage>
        <taxon>Bacteria</taxon>
        <taxon>Bacillati</taxon>
        <taxon>Actinomycetota</taxon>
        <taxon>Actinomycetes</taxon>
        <taxon>Streptosporangiales</taxon>
        <taxon>Streptosporangiaceae</taxon>
        <taxon>Acrocarpospora</taxon>
    </lineage>
</organism>
<dbReference type="Proteomes" id="UP000640052">
    <property type="component" value="Unassembled WGS sequence"/>
</dbReference>
<keyword evidence="8" id="KW-1185">Reference proteome</keyword>
<accession>A0A919QAA3</accession>
<dbReference type="InterPro" id="IPR007627">
    <property type="entry name" value="RNA_pol_sigma70_r2"/>
</dbReference>
<dbReference type="GO" id="GO:0003677">
    <property type="term" value="F:DNA binding"/>
    <property type="evidence" value="ECO:0007669"/>
    <property type="project" value="InterPro"/>
</dbReference>
<dbReference type="Pfam" id="PF08281">
    <property type="entry name" value="Sigma70_r4_2"/>
    <property type="match status" value="1"/>
</dbReference>
<dbReference type="InterPro" id="IPR036388">
    <property type="entry name" value="WH-like_DNA-bd_sf"/>
</dbReference>
<dbReference type="Gene3D" id="1.10.10.10">
    <property type="entry name" value="Winged helix-like DNA-binding domain superfamily/Winged helix DNA-binding domain"/>
    <property type="match status" value="1"/>
</dbReference>
<name>A0A919QAA3_9ACTN</name>
<dbReference type="PANTHER" id="PTHR43133:SF61">
    <property type="entry name" value="ECF RNA POLYMERASE SIGMA FACTOR SIGC"/>
    <property type="match status" value="1"/>
</dbReference>
<reference evidence="7" key="1">
    <citation type="submission" date="2021-01" db="EMBL/GenBank/DDBJ databases">
        <title>Whole genome shotgun sequence of Acrocarpospora phusangensis NBRC 108782.</title>
        <authorList>
            <person name="Komaki H."/>
            <person name="Tamura T."/>
        </authorList>
    </citation>
    <scope>NUCLEOTIDE SEQUENCE</scope>
    <source>
        <strain evidence="7">NBRC 108782</strain>
    </source>
</reference>
<sequence>MGVSLLFAREAAAHRSRVRLPDHLDRYRRRGTIMEVVLLSAHRTDDDRLTGLALTAREGRPADLDAFARAAYPDVRRFLVHLTDRETADDLTQETFLRMLASLPGFAGRSSARTWLLSIARRVVVDRFRAAAARPRIADLPDWQATAERRQRRDVPGPEDWVALADLLAHVPYERREAFVLTQVLGVPYAEAARMLGCPIGTVRSRVARARTQLISFWTAA</sequence>
<dbReference type="GO" id="GO:0016987">
    <property type="term" value="F:sigma factor activity"/>
    <property type="evidence" value="ECO:0007669"/>
    <property type="project" value="UniProtKB-KW"/>
</dbReference>
<dbReference type="CDD" id="cd06171">
    <property type="entry name" value="Sigma70_r4"/>
    <property type="match status" value="1"/>
</dbReference>
<evidence type="ECO:0000256" key="2">
    <source>
        <dbReference type="ARBA" id="ARBA00023015"/>
    </source>
</evidence>
<dbReference type="InterPro" id="IPR039425">
    <property type="entry name" value="RNA_pol_sigma-70-like"/>
</dbReference>
<dbReference type="Gene3D" id="1.10.1740.10">
    <property type="match status" value="1"/>
</dbReference>
<feature type="domain" description="RNA polymerase sigma factor 70 region 4 type 2" evidence="6">
    <location>
        <begin position="163"/>
        <end position="214"/>
    </location>
</feature>
<dbReference type="SUPFAM" id="SSF88659">
    <property type="entry name" value="Sigma3 and sigma4 domains of RNA polymerase sigma factors"/>
    <property type="match status" value="1"/>
</dbReference>
<evidence type="ECO:0000313" key="8">
    <source>
        <dbReference type="Proteomes" id="UP000640052"/>
    </source>
</evidence>
<dbReference type="InterPro" id="IPR013324">
    <property type="entry name" value="RNA_pol_sigma_r3/r4-like"/>
</dbReference>
<evidence type="ECO:0000313" key="7">
    <source>
        <dbReference type="EMBL" id="GIH23640.1"/>
    </source>
</evidence>
<keyword evidence="2" id="KW-0805">Transcription regulation</keyword>
<dbReference type="RefSeq" id="WP_239161528.1">
    <property type="nucleotide sequence ID" value="NZ_BOOA01000011.1"/>
</dbReference>
<evidence type="ECO:0000256" key="3">
    <source>
        <dbReference type="ARBA" id="ARBA00023082"/>
    </source>
</evidence>
<evidence type="ECO:0000259" key="5">
    <source>
        <dbReference type="Pfam" id="PF04542"/>
    </source>
</evidence>
<dbReference type="InterPro" id="IPR013325">
    <property type="entry name" value="RNA_pol_sigma_r2"/>
</dbReference>